<dbReference type="PROSITE" id="PS50966">
    <property type="entry name" value="ZF_SWIM"/>
    <property type="match status" value="1"/>
</dbReference>
<feature type="domain" description="SWIM-type" evidence="3">
    <location>
        <begin position="75"/>
        <end position="114"/>
    </location>
</feature>
<dbReference type="InterPro" id="IPR014001">
    <property type="entry name" value="Helicase_ATP-bd"/>
</dbReference>
<proteinExistence type="predicted"/>
<keyword evidence="2" id="KW-0479">Metal-binding</keyword>
<dbReference type="PANTHER" id="PTHR10799">
    <property type="entry name" value="SNF2/RAD54 HELICASE FAMILY"/>
    <property type="match status" value="1"/>
</dbReference>
<keyword evidence="6" id="KW-0067">ATP-binding</keyword>
<keyword evidence="6" id="KW-0547">Nucleotide-binding</keyword>
<dbReference type="Pfam" id="PF00271">
    <property type="entry name" value="Helicase_C"/>
    <property type="match status" value="1"/>
</dbReference>
<dbReference type="CDD" id="cd18793">
    <property type="entry name" value="SF2_C_SNF"/>
    <property type="match status" value="1"/>
</dbReference>
<keyword evidence="7" id="KW-1185">Reference proteome</keyword>
<dbReference type="SMART" id="SM00487">
    <property type="entry name" value="DEXDc"/>
    <property type="match status" value="1"/>
</dbReference>
<evidence type="ECO:0000259" key="4">
    <source>
        <dbReference type="PROSITE" id="PS51192"/>
    </source>
</evidence>
<reference evidence="7" key="1">
    <citation type="submission" date="2016-10" db="EMBL/GenBank/DDBJ databases">
        <authorList>
            <person name="Varghese N."/>
            <person name="Submissions S."/>
        </authorList>
    </citation>
    <scope>NUCLEOTIDE SEQUENCE [LARGE SCALE GENOMIC DNA]</scope>
    <source>
        <strain evidence="7">DSM 22951</strain>
    </source>
</reference>
<organism evidence="6 7">
    <name type="scientific">Branchiibius hedensis</name>
    <dbReference type="NCBI Taxonomy" id="672460"/>
    <lineage>
        <taxon>Bacteria</taxon>
        <taxon>Bacillati</taxon>
        <taxon>Actinomycetota</taxon>
        <taxon>Actinomycetes</taxon>
        <taxon>Micrococcales</taxon>
        <taxon>Dermacoccaceae</taxon>
        <taxon>Branchiibius</taxon>
    </lineage>
</organism>
<dbReference type="InterPro" id="IPR001650">
    <property type="entry name" value="Helicase_C-like"/>
</dbReference>
<evidence type="ECO:0000313" key="6">
    <source>
        <dbReference type="EMBL" id="SSA35692.1"/>
    </source>
</evidence>
<dbReference type="InterPro" id="IPR000330">
    <property type="entry name" value="SNF2_N"/>
</dbReference>
<dbReference type="GO" id="GO:0016787">
    <property type="term" value="F:hydrolase activity"/>
    <property type="evidence" value="ECO:0007669"/>
    <property type="project" value="UniProtKB-KW"/>
</dbReference>
<dbReference type="Pfam" id="PF00176">
    <property type="entry name" value="SNF2-rel_dom"/>
    <property type="match status" value="1"/>
</dbReference>
<keyword evidence="2" id="KW-0863">Zinc-finger</keyword>
<dbReference type="SUPFAM" id="SSF52540">
    <property type="entry name" value="P-loop containing nucleoside triphosphate hydrolases"/>
    <property type="match status" value="2"/>
</dbReference>
<dbReference type="AlphaFoldDB" id="A0A2Y9BUH0"/>
<dbReference type="EMBL" id="UESZ01000001">
    <property type="protein sequence ID" value="SSA35692.1"/>
    <property type="molecule type" value="Genomic_DNA"/>
</dbReference>
<evidence type="ECO:0000313" key="7">
    <source>
        <dbReference type="Proteomes" id="UP000250028"/>
    </source>
</evidence>
<name>A0A2Y9BUH0_9MICO</name>
<evidence type="ECO:0000256" key="2">
    <source>
        <dbReference type="PROSITE-ProRule" id="PRU00325"/>
    </source>
</evidence>
<dbReference type="PROSITE" id="PS51194">
    <property type="entry name" value="HELICASE_CTER"/>
    <property type="match status" value="1"/>
</dbReference>
<keyword evidence="6" id="KW-0347">Helicase</keyword>
<dbReference type="InterPro" id="IPR049730">
    <property type="entry name" value="SNF2/RAD54-like_C"/>
</dbReference>
<dbReference type="InterPro" id="IPR007527">
    <property type="entry name" value="Znf_SWIM"/>
</dbReference>
<dbReference type="GO" id="GO:0008270">
    <property type="term" value="F:zinc ion binding"/>
    <property type="evidence" value="ECO:0007669"/>
    <property type="project" value="UniProtKB-KW"/>
</dbReference>
<dbReference type="InterPro" id="IPR027417">
    <property type="entry name" value="P-loop_NTPase"/>
</dbReference>
<dbReference type="GO" id="GO:0005524">
    <property type="term" value="F:ATP binding"/>
    <property type="evidence" value="ECO:0007669"/>
    <property type="project" value="InterPro"/>
</dbReference>
<dbReference type="PROSITE" id="PS51192">
    <property type="entry name" value="HELICASE_ATP_BIND_1"/>
    <property type="match status" value="1"/>
</dbReference>
<feature type="domain" description="Helicase C-terminal" evidence="5">
    <location>
        <begin position="928"/>
        <end position="1078"/>
    </location>
</feature>
<sequence length="1091" mass="120264">MSVLAPTLGFMAGFASTLRAAKWLTRLTPEDVRRSVHPFAYERGVGYADSERVIALYGEPTRLTALVAGSEATPYAVIVDVRDVGRGRVSWTSRCSCPLETDCKHVVAALLTAIEVIAPEAAPPPAPDAWRGRVETWVREAASQAEDKVALGLRFAVTSGPRAGGELMVLLTPTRMGKTGRWHKEVRWSDIEYDASRVYNATQVRALVELRNRFRNSNASRYVYGDTMMLQFADAPVWRALQAVVDAGVALVPGYQQDFPIRFELREREPRVQVQRDPDGGIELHAQLDAIAGGRFIGQPMHAVLAYDDDQGLQILGFGAPVSPIVDALIRDGSLRVPAGDADEFLHVYYPRLAPRIETAEPIEGEIEQPEPLRLRLTLSPAPGAADAPPRIGVRAHMFYAGRFAEEVSLEHTSMRRDRPMERDLIQRLIPVLQPLGLLETVGGLGWWPRAEHVLSDEAALSLIADLEDLRAHEDLLLELSGELPVFEEAGADPLIEIATHQDPDDPDWLNLMVTITIDGESVPIGPLIKALAQDKDVLVLPSGTWFTLDKPDLLRLRDLLAEAREIADRPSGVAINRYQVGLWEELEQLGVVDEQAFAWQATVAALRSRGVDLEATLPDGLKAELRPYQHAGYAWLHTLWTAGLGGVLADDMGLGKTLQTIALLEYARAAGDLDDKPILVVAPSSVVGTWVSEAAKFAPDLRVVPVVQTSARRGGQALGDQISGAHVVVTSYAVLRLDAEAFHTLSWRGLVLDEAQNVKNHQSKTFHAAKRVGAPFTLAITGTPLENSLMDLWAMFALAAPGLYPRPEQFMAIYRKPIESGEKPERLDQLRRRIRPLMLRRTKSEVATDLPDKQIQVQNITLGTKHSTIYRRHLQRERQRMLGLLEDPEANRIAILAALTRLRQLALDPSLVDQEYAARELPAKLAFLVEQIQEVSAEGHRALVFSQFTRFLGRARDALENAGLSTAYLDGSMTAKARQKEIDGFRAGDQAAFLISLKAGGTGLTLTEADYVFVLDPWWNPAAEAQAIDRAHRIGQDKPVTVYRLVSAETIEEKVLALQERKRDLFTQVVDDGGALSGGLTAQDLRGLFE</sequence>
<gene>
    <name evidence="6" type="ORF">SAMN04489750_3062</name>
</gene>
<keyword evidence="1" id="KW-0378">Hydrolase</keyword>
<feature type="domain" description="Helicase ATP-binding" evidence="4">
    <location>
        <begin position="638"/>
        <end position="803"/>
    </location>
</feature>
<dbReference type="GO" id="GO:0004386">
    <property type="term" value="F:helicase activity"/>
    <property type="evidence" value="ECO:0007669"/>
    <property type="project" value="UniProtKB-KW"/>
</dbReference>
<evidence type="ECO:0000259" key="3">
    <source>
        <dbReference type="PROSITE" id="PS50966"/>
    </source>
</evidence>
<accession>A0A2Y9BUH0</accession>
<evidence type="ECO:0000256" key="1">
    <source>
        <dbReference type="ARBA" id="ARBA00022801"/>
    </source>
</evidence>
<keyword evidence="2" id="KW-0862">Zinc</keyword>
<dbReference type="Gene3D" id="3.40.50.300">
    <property type="entry name" value="P-loop containing nucleotide triphosphate hydrolases"/>
    <property type="match status" value="1"/>
</dbReference>
<dbReference type="Proteomes" id="UP000250028">
    <property type="component" value="Unassembled WGS sequence"/>
</dbReference>
<evidence type="ECO:0000259" key="5">
    <source>
        <dbReference type="PROSITE" id="PS51194"/>
    </source>
</evidence>
<protein>
    <submittedName>
        <fullName evidence="6">Superfamily II DNA or RNA helicase, SNF2 family</fullName>
    </submittedName>
</protein>
<dbReference type="SMART" id="SM00490">
    <property type="entry name" value="HELICc"/>
    <property type="match status" value="1"/>
</dbReference>
<dbReference type="InterPro" id="IPR038718">
    <property type="entry name" value="SNF2-like_sf"/>
</dbReference>
<dbReference type="Gene3D" id="3.40.50.10810">
    <property type="entry name" value="Tandem AAA-ATPase domain"/>
    <property type="match status" value="1"/>
</dbReference>